<gene>
    <name evidence="3" type="ORF">BD324DRAFT_635114</name>
</gene>
<keyword evidence="1" id="KW-0521">NADP</keyword>
<evidence type="ECO:0008006" key="5">
    <source>
        <dbReference type="Google" id="ProtNLM"/>
    </source>
</evidence>
<proteinExistence type="predicted"/>
<dbReference type="Proteomes" id="UP000193218">
    <property type="component" value="Unassembled WGS sequence"/>
</dbReference>
<dbReference type="AlphaFoldDB" id="A0A1Y1U9V7"/>
<dbReference type="SUPFAM" id="SSF51735">
    <property type="entry name" value="NAD(P)-binding Rossmann-fold domains"/>
    <property type="match status" value="1"/>
</dbReference>
<dbReference type="Gene3D" id="3.40.50.720">
    <property type="entry name" value="NAD(P)-binding Rossmann-like Domain"/>
    <property type="match status" value="1"/>
</dbReference>
<dbReference type="OrthoDB" id="5283654at2759"/>
<name>A0A1Y1U9V7_9TREE</name>
<dbReference type="PANTHER" id="PTHR47706:SF9">
    <property type="entry name" value="NMRA-LIKE DOMAIN-CONTAINING PROTEIN-RELATED"/>
    <property type="match status" value="1"/>
</dbReference>
<evidence type="ECO:0000256" key="1">
    <source>
        <dbReference type="ARBA" id="ARBA00022857"/>
    </source>
</evidence>
<accession>A0A1Y1U9V7</accession>
<keyword evidence="4" id="KW-1185">Reference proteome</keyword>
<sequence>MLSVGLIGSRGFMGSAFLPALTQASHQGKLRLVLLHRPGSDTSSFPENVEKRMIDLAKGDVEDIARSVEGLNVVISAITGRNGGHQLQIPLIDALASSKDLLIFFPSEYATPFRQEDLDRSEFLRRMTCGKAAIIAHAKERKVPVTILKNATVPFLLFSWDGAKFRPKENSLKLYSPRGDGTRGLTSKDFSGAALVHLLLDRPETLPNATISLVEHSFSSQLLVDTFTKIHGRRPDIIETTEEDYQRGIKEDGFGSMGAASDKSLSVGVDWPGETIDSESLSRTGRWDTKSFEDYVRESLDN</sequence>
<dbReference type="RefSeq" id="XP_021869055.1">
    <property type="nucleotide sequence ID" value="XM_022016786.1"/>
</dbReference>
<dbReference type="EMBL" id="NBSH01000013">
    <property type="protein sequence ID" value="ORX34813.1"/>
    <property type="molecule type" value="Genomic_DNA"/>
</dbReference>
<dbReference type="Gene3D" id="3.90.25.10">
    <property type="entry name" value="UDP-galactose 4-epimerase, domain 1"/>
    <property type="match status" value="1"/>
</dbReference>
<evidence type="ECO:0000313" key="4">
    <source>
        <dbReference type="Proteomes" id="UP000193218"/>
    </source>
</evidence>
<keyword evidence="2" id="KW-0560">Oxidoreductase</keyword>
<comment type="caution">
    <text evidence="3">The sequence shown here is derived from an EMBL/GenBank/DDBJ whole genome shotgun (WGS) entry which is preliminary data.</text>
</comment>
<protein>
    <recommendedName>
        <fullName evidence="5">NmrA-like domain-containing protein</fullName>
    </recommendedName>
</protein>
<reference evidence="3 4" key="1">
    <citation type="submission" date="2017-03" db="EMBL/GenBank/DDBJ databases">
        <title>Widespread Adenine N6-methylation of Active Genes in Fungi.</title>
        <authorList>
            <consortium name="DOE Joint Genome Institute"/>
            <person name="Mondo S.J."/>
            <person name="Dannebaum R.O."/>
            <person name="Kuo R.C."/>
            <person name="Louie K.B."/>
            <person name="Bewick A.J."/>
            <person name="Labutti K."/>
            <person name="Haridas S."/>
            <person name="Kuo A."/>
            <person name="Salamov A."/>
            <person name="Ahrendt S.R."/>
            <person name="Lau R."/>
            <person name="Bowen B.P."/>
            <person name="Lipzen A."/>
            <person name="Sullivan W."/>
            <person name="Andreopoulos W.B."/>
            <person name="Clum A."/>
            <person name="Lindquist E."/>
            <person name="Daum C."/>
            <person name="Northen T.R."/>
            <person name="Ramamoorthy G."/>
            <person name="Schmitz R.J."/>
            <person name="Gryganskyi A."/>
            <person name="Culley D."/>
            <person name="Magnuson J."/>
            <person name="James T.Y."/>
            <person name="O'Malley M.A."/>
            <person name="Stajich J.E."/>
            <person name="Spatafora J.W."/>
            <person name="Visel A."/>
            <person name="Grigoriev I.V."/>
        </authorList>
    </citation>
    <scope>NUCLEOTIDE SEQUENCE [LARGE SCALE GENOMIC DNA]</scope>
    <source>
        <strain evidence="3 4">NRRL Y-17943</strain>
    </source>
</reference>
<dbReference type="GeneID" id="33558595"/>
<dbReference type="InterPro" id="IPR036291">
    <property type="entry name" value="NAD(P)-bd_dom_sf"/>
</dbReference>
<dbReference type="STRING" id="4999.A0A1Y1U9V7"/>
<dbReference type="GO" id="GO:0016491">
    <property type="term" value="F:oxidoreductase activity"/>
    <property type="evidence" value="ECO:0007669"/>
    <property type="project" value="UniProtKB-KW"/>
</dbReference>
<evidence type="ECO:0000313" key="3">
    <source>
        <dbReference type="EMBL" id="ORX34813.1"/>
    </source>
</evidence>
<organism evidence="3 4">
    <name type="scientific">Kockovaella imperatae</name>
    <dbReference type="NCBI Taxonomy" id="4999"/>
    <lineage>
        <taxon>Eukaryota</taxon>
        <taxon>Fungi</taxon>
        <taxon>Dikarya</taxon>
        <taxon>Basidiomycota</taxon>
        <taxon>Agaricomycotina</taxon>
        <taxon>Tremellomycetes</taxon>
        <taxon>Tremellales</taxon>
        <taxon>Cuniculitremaceae</taxon>
        <taxon>Kockovaella</taxon>
    </lineage>
</organism>
<dbReference type="InterPro" id="IPR051609">
    <property type="entry name" value="NmrA/Isoflavone_reductase-like"/>
</dbReference>
<evidence type="ECO:0000256" key="2">
    <source>
        <dbReference type="ARBA" id="ARBA00023002"/>
    </source>
</evidence>
<dbReference type="PANTHER" id="PTHR47706">
    <property type="entry name" value="NMRA-LIKE FAMILY PROTEIN"/>
    <property type="match status" value="1"/>
</dbReference>
<dbReference type="InParanoid" id="A0A1Y1U9V7"/>